<dbReference type="AlphaFoldDB" id="E4ZSX1"/>
<dbReference type="HOGENOM" id="CLU_3299530_0_0_1"/>
<evidence type="ECO:0000313" key="2">
    <source>
        <dbReference type="Proteomes" id="UP000002668"/>
    </source>
</evidence>
<dbReference type="VEuPathDB" id="FungiDB:LEMA_P120500.1"/>
<organism evidence="2">
    <name type="scientific">Leptosphaeria maculans (strain JN3 / isolate v23.1.3 / race Av1-4-5-6-7-8)</name>
    <name type="common">Blackleg fungus</name>
    <name type="synonym">Phoma lingam</name>
    <dbReference type="NCBI Taxonomy" id="985895"/>
    <lineage>
        <taxon>Eukaryota</taxon>
        <taxon>Fungi</taxon>
        <taxon>Dikarya</taxon>
        <taxon>Ascomycota</taxon>
        <taxon>Pezizomycotina</taxon>
        <taxon>Dothideomycetes</taxon>
        <taxon>Pleosporomycetidae</taxon>
        <taxon>Pleosporales</taxon>
        <taxon>Pleosporineae</taxon>
        <taxon>Leptosphaeriaceae</taxon>
        <taxon>Plenodomus</taxon>
        <taxon>Plenodomus lingam/Leptosphaeria maculans species complex</taxon>
    </lineage>
</organism>
<sequence>MTVHLAVSVWLAVPLQTSNSPCSPCHAMPFYFLLTTSPAL</sequence>
<proteinExistence type="predicted"/>
<name>E4ZSX1_LEPMJ</name>
<accession>E4ZSX1</accession>
<protein>
    <submittedName>
        <fullName evidence="1">Predicted protein</fullName>
    </submittedName>
</protein>
<keyword evidence="2" id="KW-1185">Reference proteome</keyword>
<gene>
    <name evidence="1" type="ORF">LEMA_P120500.1</name>
</gene>
<dbReference type="Proteomes" id="UP000002668">
    <property type="component" value="Genome"/>
</dbReference>
<reference evidence="2" key="1">
    <citation type="journal article" date="2011" name="Nat. Commun.">
        <title>Effector diversification within compartments of the Leptosphaeria maculans genome affected by Repeat-Induced Point mutations.</title>
        <authorList>
            <person name="Rouxel T."/>
            <person name="Grandaubert J."/>
            <person name="Hane J.K."/>
            <person name="Hoede C."/>
            <person name="van de Wouw A.P."/>
            <person name="Couloux A."/>
            <person name="Dominguez V."/>
            <person name="Anthouard V."/>
            <person name="Bally P."/>
            <person name="Bourras S."/>
            <person name="Cozijnsen A.J."/>
            <person name="Ciuffetti L.M."/>
            <person name="Degrave A."/>
            <person name="Dilmaghani A."/>
            <person name="Duret L."/>
            <person name="Fudal I."/>
            <person name="Goodwin S.B."/>
            <person name="Gout L."/>
            <person name="Glaser N."/>
            <person name="Linglin J."/>
            <person name="Kema G.H.J."/>
            <person name="Lapalu N."/>
            <person name="Lawrence C.B."/>
            <person name="May K."/>
            <person name="Meyer M."/>
            <person name="Ollivier B."/>
            <person name="Poulain J."/>
            <person name="Schoch C.L."/>
            <person name="Simon A."/>
            <person name="Spatafora J.W."/>
            <person name="Stachowiak A."/>
            <person name="Turgeon B.G."/>
            <person name="Tyler B.M."/>
            <person name="Vincent D."/>
            <person name="Weissenbach J."/>
            <person name="Amselem J."/>
            <person name="Quesneville H."/>
            <person name="Oliver R.P."/>
            <person name="Wincker P."/>
            <person name="Balesdent M.-H."/>
            <person name="Howlett B.J."/>
        </authorList>
    </citation>
    <scope>NUCLEOTIDE SEQUENCE [LARGE SCALE GENOMIC DNA]</scope>
    <source>
        <strain evidence="2">JN3 / isolate v23.1.3 / race Av1-4-5-6-7-8</strain>
    </source>
</reference>
<dbReference type="InParanoid" id="E4ZSX1"/>
<evidence type="ECO:0000313" key="1">
    <source>
        <dbReference type="EMBL" id="CBX94559.1"/>
    </source>
</evidence>
<dbReference type="EMBL" id="FP929123">
    <property type="protein sequence ID" value="CBX94559.1"/>
    <property type="molecule type" value="Genomic_DNA"/>
</dbReference>